<dbReference type="OrthoDB" id="3645574at2759"/>
<reference evidence="2 3" key="2">
    <citation type="journal article" date="2017" name="Sci. Rep.">
        <title>Ant-infecting Ophiocordyceps genomes reveal a high diversity of potential behavioral manipulation genes and a possible major role for enterotoxins.</title>
        <authorList>
            <person name="de Bekker C."/>
            <person name="Ohm R.A."/>
            <person name="Evans H.C."/>
            <person name="Brachmann A."/>
            <person name="Hughes D.P."/>
        </authorList>
    </citation>
    <scope>NUCLEOTIDE SEQUENCE [LARGE SCALE GENOMIC DNA]</scope>
    <source>
        <strain evidence="2 3">SC16a</strain>
    </source>
</reference>
<dbReference type="InterPro" id="IPR051678">
    <property type="entry name" value="AGP_Transferase"/>
</dbReference>
<dbReference type="InterPro" id="IPR011009">
    <property type="entry name" value="Kinase-like_dom_sf"/>
</dbReference>
<organism evidence="2 3">
    <name type="scientific">Ophiocordyceps unilateralis</name>
    <name type="common">Zombie-ant fungus</name>
    <name type="synonym">Torrubia unilateralis</name>
    <dbReference type="NCBI Taxonomy" id="268505"/>
    <lineage>
        <taxon>Eukaryota</taxon>
        <taxon>Fungi</taxon>
        <taxon>Dikarya</taxon>
        <taxon>Ascomycota</taxon>
        <taxon>Pezizomycotina</taxon>
        <taxon>Sordariomycetes</taxon>
        <taxon>Hypocreomycetidae</taxon>
        <taxon>Hypocreales</taxon>
        <taxon>Ophiocordycipitaceae</taxon>
        <taxon>Ophiocordyceps</taxon>
    </lineage>
</organism>
<dbReference type="AlphaFoldDB" id="A0A2A9PJT3"/>
<name>A0A2A9PJT3_OPHUN</name>
<accession>A0A2A9PJT3</accession>
<protein>
    <recommendedName>
        <fullName evidence="1">Aminoglycoside phosphotransferase domain-containing protein</fullName>
    </recommendedName>
</protein>
<proteinExistence type="predicted"/>
<sequence length="514" mass="59291">MTTRNLLSGPITLSAAEAKSSNVLHALEYSQQKENFYNRIENRRPVLADVVAHHLGTESTDIVISPQDFWRHGSFNLCIPARVDVDRCAKPTVPQFVLLRFPLPYRVGEATRPGNSDEKVNCEAATYAWLQQNCPSVPIPKLYGFGLSTNQKFTNFDLLPWWSRWFQQARRYFLAAFGSQKPSQYVVHPSSGFANLDIGYLLIETITAGEMLSESWDEKHNVLRLQENLQRDLARIMLTLASVSLPRIGTFRLDDNGYLHLDNRPLSVQFAIQENEGIPVDVSRNTTFSSVNKFILHHLTAFDNRLLYQPNAVTSREDGYYQMTSLAAAKTIFPQLFRKDLDEGPFVFAFTDLHRSNIFVDEDWNISCIIDLEFACSLPIEFLQPPYWLGGKLIDEIEPDEFAPTHAGFLEHLTREEQLRNYRIDAEPLSSVMQQAWTNGAFWVTLAVKDPIGFTEIFYDRILPRYFSFSSEELSEADYGFFARLWRRDAHEIVDRKLQDQNRYLERLKEVFTN</sequence>
<evidence type="ECO:0000313" key="3">
    <source>
        <dbReference type="Proteomes" id="UP000037136"/>
    </source>
</evidence>
<comment type="caution">
    <text evidence="2">The sequence shown here is derived from an EMBL/GenBank/DDBJ whole genome shotgun (WGS) entry which is preliminary data.</text>
</comment>
<dbReference type="InterPro" id="IPR002575">
    <property type="entry name" value="Aminoglycoside_PTrfase"/>
</dbReference>
<gene>
    <name evidence="2" type="ORF">XA68_18140</name>
</gene>
<reference evidence="2 3" key="1">
    <citation type="journal article" date="2015" name="BMC Genomics">
        <title>Gene expression during zombie ant biting behavior reflects the complexity underlying fungal parasitic behavioral manipulation.</title>
        <authorList>
            <person name="de Bekker C."/>
            <person name="Ohm R.A."/>
            <person name="Loreto R.G."/>
            <person name="Sebastian A."/>
            <person name="Albert I."/>
            <person name="Merrow M."/>
            <person name="Brachmann A."/>
            <person name="Hughes D.P."/>
        </authorList>
    </citation>
    <scope>NUCLEOTIDE SEQUENCE [LARGE SCALE GENOMIC DNA]</scope>
    <source>
        <strain evidence="2 3">SC16a</strain>
    </source>
</reference>
<evidence type="ECO:0000313" key="2">
    <source>
        <dbReference type="EMBL" id="PFH61133.1"/>
    </source>
</evidence>
<dbReference type="STRING" id="268505.A0A2A9PJT3"/>
<feature type="domain" description="Aminoglycoside phosphotransferase" evidence="1">
    <location>
        <begin position="314"/>
        <end position="377"/>
    </location>
</feature>
<dbReference type="Proteomes" id="UP000037136">
    <property type="component" value="Unassembled WGS sequence"/>
</dbReference>
<keyword evidence="3" id="KW-1185">Reference proteome</keyword>
<evidence type="ECO:0000259" key="1">
    <source>
        <dbReference type="Pfam" id="PF01636"/>
    </source>
</evidence>
<dbReference type="Pfam" id="PF01636">
    <property type="entry name" value="APH"/>
    <property type="match status" value="1"/>
</dbReference>
<dbReference type="PANTHER" id="PTHR21310:SF37">
    <property type="entry name" value="AMINOGLYCOSIDE PHOSPHOTRANSFERASE DOMAIN-CONTAINING PROTEIN"/>
    <property type="match status" value="1"/>
</dbReference>
<dbReference type="PANTHER" id="PTHR21310">
    <property type="entry name" value="AMINOGLYCOSIDE PHOSPHOTRANSFERASE-RELATED-RELATED"/>
    <property type="match status" value="1"/>
</dbReference>
<dbReference type="EMBL" id="LAZP02000088">
    <property type="protein sequence ID" value="PFH61133.1"/>
    <property type="molecule type" value="Genomic_DNA"/>
</dbReference>
<dbReference type="SUPFAM" id="SSF56112">
    <property type="entry name" value="Protein kinase-like (PK-like)"/>
    <property type="match status" value="1"/>
</dbReference>